<organism evidence="1 2">
    <name type="scientific">Mycobacterium terramassiliense</name>
    <dbReference type="NCBI Taxonomy" id="1841859"/>
    <lineage>
        <taxon>Bacteria</taxon>
        <taxon>Bacillati</taxon>
        <taxon>Actinomycetota</taxon>
        <taxon>Actinomycetes</taxon>
        <taxon>Mycobacteriales</taxon>
        <taxon>Mycobacteriaceae</taxon>
        <taxon>Mycobacterium</taxon>
    </lineage>
</organism>
<evidence type="ECO:0000313" key="2">
    <source>
        <dbReference type="Proteomes" id="UP000241595"/>
    </source>
</evidence>
<dbReference type="STRING" id="1841859.GCA_900157385_00007"/>
<proteinExistence type="predicted"/>
<dbReference type="AlphaFoldDB" id="A0A2U3N4U5"/>
<reference evidence="1 2" key="1">
    <citation type="submission" date="2017-01" db="EMBL/GenBank/DDBJ databases">
        <authorList>
            <consortium name="Urmite Genomes"/>
        </authorList>
    </citation>
    <scope>NUCLEOTIDE SEQUENCE [LARGE SCALE GENOMIC DNA]</scope>
    <source>
        <strain evidence="1 2">AB308</strain>
    </source>
</reference>
<sequence>MTSRYSATRNGPADLLISRHGCATTLLTSEPIPSSDTSTGSGGCMERPWCHVGNPRALRRGVSSRLLMAWVGPLEAWGSKKAGVSAAPRGAGELGDLVRCGGHATADRVDQSGHGRVAATAVGVDFDGEVFLGVEKICEPGVLRYQEQLGRQPRFTLLLCATADSRSAHRSRLTLESLSNRVHGNWRLDISADQPAAAASCRRLIKECPGLAYGKILTANAAALYYAP</sequence>
<dbReference type="Proteomes" id="UP000241595">
    <property type="component" value="Unassembled WGS sequence"/>
</dbReference>
<dbReference type="EMBL" id="FTRV01000006">
    <property type="protein sequence ID" value="SPM26537.1"/>
    <property type="molecule type" value="Genomic_DNA"/>
</dbReference>
<keyword evidence="2" id="KW-1185">Reference proteome</keyword>
<name>A0A2U3N4U5_9MYCO</name>
<protein>
    <submittedName>
        <fullName evidence="1">Mycobacterium terramassiliense ORFan</fullName>
    </submittedName>
</protein>
<evidence type="ECO:0000313" key="1">
    <source>
        <dbReference type="EMBL" id="SPM26537.1"/>
    </source>
</evidence>
<gene>
    <name evidence="1" type="ORF">MTAB308_12</name>
</gene>
<accession>A0A2U3N4U5</accession>